<dbReference type="Proteomes" id="UP001054837">
    <property type="component" value="Unassembled WGS sequence"/>
</dbReference>
<accession>A0AAV4MJQ5</accession>
<proteinExistence type="predicted"/>
<sequence>MSPSSAAENYVIVFMPSIMLCGSVIRLCLFKRSKVEQLARTSHPDHYLVSSQTQDGATLNNSSKYKKPFLHNQLLFVEILQDLGSRIIPFSADEGSRFIVFV</sequence>
<protein>
    <submittedName>
        <fullName evidence="2">Uncharacterized protein</fullName>
    </submittedName>
</protein>
<evidence type="ECO:0000313" key="3">
    <source>
        <dbReference type="Proteomes" id="UP001054837"/>
    </source>
</evidence>
<evidence type="ECO:0000313" key="2">
    <source>
        <dbReference type="EMBL" id="GIX72184.1"/>
    </source>
</evidence>
<keyword evidence="1" id="KW-0472">Membrane</keyword>
<dbReference type="EMBL" id="BPLQ01000502">
    <property type="protein sequence ID" value="GIX72184.1"/>
    <property type="molecule type" value="Genomic_DNA"/>
</dbReference>
<name>A0AAV4MJQ5_9ARAC</name>
<evidence type="ECO:0000256" key="1">
    <source>
        <dbReference type="SAM" id="Phobius"/>
    </source>
</evidence>
<reference evidence="2 3" key="1">
    <citation type="submission" date="2021-06" db="EMBL/GenBank/DDBJ databases">
        <title>Caerostris darwini draft genome.</title>
        <authorList>
            <person name="Kono N."/>
            <person name="Arakawa K."/>
        </authorList>
    </citation>
    <scope>NUCLEOTIDE SEQUENCE [LARGE SCALE GENOMIC DNA]</scope>
</reference>
<organism evidence="2 3">
    <name type="scientific">Caerostris darwini</name>
    <dbReference type="NCBI Taxonomy" id="1538125"/>
    <lineage>
        <taxon>Eukaryota</taxon>
        <taxon>Metazoa</taxon>
        <taxon>Ecdysozoa</taxon>
        <taxon>Arthropoda</taxon>
        <taxon>Chelicerata</taxon>
        <taxon>Arachnida</taxon>
        <taxon>Araneae</taxon>
        <taxon>Araneomorphae</taxon>
        <taxon>Entelegynae</taxon>
        <taxon>Araneoidea</taxon>
        <taxon>Araneidae</taxon>
        <taxon>Caerostris</taxon>
    </lineage>
</organism>
<feature type="transmembrane region" description="Helical" evidence="1">
    <location>
        <begin position="12"/>
        <end position="30"/>
    </location>
</feature>
<gene>
    <name evidence="2" type="ORF">CDAR_561611</name>
</gene>
<comment type="caution">
    <text evidence="2">The sequence shown here is derived from an EMBL/GenBank/DDBJ whole genome shotgun (WGS) entry which is preliminary data.</text>
</comment>
<keyword evidence="1" id="KW-1133">Transmembrane helix</keyword>
<keyword evidence="1" id="KW-0812">Transmembrane</keyword>
<dbReference type="AlphaFoldDB" id="A0AAV4MJQ5"/>
<keyword evidence="3" id="KW-1185">Reference proteome</keyword>